<evidence type="ECO:0000313" key="24">
    <source>
        <dbReference type="Proteomes" id="UP000288805"/>
    </source>
</evidence>
<evidence type="ECO:0000256" key="6">
    <source>
        <dbReference type="ARBA" id="ARBA00022723"/>
    </source>
</evidence>
<feature type="compositionally biased region" description="Basic and acidic residues" evidence="19">
    <location>
        <begin position="11"/>
        <end position="22"/>
    </location>
</feature>
<feature type="region of interest" description="Disordered" evidence="19">
    <location>
        <begin position="286"/>
        <end position="306"/>
    </location>
</feature>
<dbReference type="InterPro" id="IPR023780">
    <property type="entry name" value="Chromo_domain"/>
</dbReference>
<dbReference type="Pfam" id="PF17921">
    <property type="entry name" value="Integrase_H2C2"/>
    <property type="match status" value="1"/>
</dbReference>
<evidence type="ECO:0000256" key="13">
    <source>
        <dbReference type="ARBA" id="ARBA00022918"/>
    </source>
</evidence>
<keyword evidence="12" id="KW-0229">DNA integration</keyword>
<dbReference type="InterPro" id="IPR016197">
    <property type="entry name" value="Chromo-like_dom_sf"/>
</dbReference>
<evidence type="ECO:0000259" key="21">
    <source>
        <dbReference type="PROSITE" id="PS50878"/>
    </source>
</evidence>
<comment type="caution">
    <text evidence="23">The sequence shown here is derived from an EMBL/GenBank/DDBJ whole genome shotgun (WGS) entry which is preliminary data.</text>
</comment>
<dbReference type="PROSITE" id="PS50878">
    <property type="entry name" value="RT_POL"/>
    <property type="match status" value="1"/>
</dbReference>
<dbReference type="InterPro" id="IPR000477">
    <property type="entry name" value="RT_dom"/>
</dbReference>
<dbReference type="GO" id="GO:0003887">
    <property type="term" value="F:DNA-directed DNA polymerase activity"/>
    <property type="evidence" value="ECO:0007669"/>
    <property type="project" value="UniProtKB-KW"/>
</dbReference>
<dbReference type="GO" id="GO:0015074">
    <property type="term" value="P:DNA integration"/>
    <property type="evidence" value="ECO:0007669"/>
    <property type="project" value="UniProtKB-KW"/>
</dbReference>
<dbReference type="InterPro" id="IPR001584">
    <property type="entry name" value="Integrase_cat-core"/>
</dbReference>
<evidence type="ECO:0000256" key="4">
    <source>
        <dbReference type="ARBA" id="ARBA00022695"/>
    </source>
</evidence>
<dbReference type="PANTHER" id="PTHR37984">
    <property type="entry name" value="PROTEIN CBG26694"/>
    <property type="match status" value="1"/>
</dbReference>
<dbReference type="SUPFAM" id="SSF50630">
    <property type="entry name" value="Acid proteases"/>
    <property type="match status" value="1"/>
</dbReference>
<dbReference type="GO" id="GO:0006508">
    <property type="term" value="P:proteolysis"/>
    <property type="evidence" value="ECO:0007669"/>
    <property type="project" value="UniProtKB-KW"/>
</dbReference>
<dbReference type="Gene3D" id="3.10.10.10">
    <property type="entry name" value="HIV Type 1 Reverse Transcriptase, subunit A, domain 1"/>
    <property type="match status" value="1"/>
</dbReference>
<dbReference type="InterPro" id="IPR045358">
    <property type="entry name" value="Ty3_capsid"/>
</dbReference>
<dbReference type="SMART" id="SM00298">
    <property type="entry name" value="CHROMO"/>
    <property type="match status" value="1"/>
</dbReference>
<evidence type="ECO:0000256" key="7">
    <source>
        <dbReference type="ARBA" id="ARBA00022750"/>
    </source>
</evidence>
<evidence type="ECO:0000256" key="10">
    <source>
        <dbReference type="ARBA" id="ARBA00022842"/>
    </source>
</evidence>
<keyword evidence="14" id="KW-0239">DNA-directed DNA polymerase</keyword>
<dbReference type="FunFam" id="1.10.340.70:FF:000001">
    <property type="entry name" value="Retrovirus-related Pol polyprotein from transposon gypsy-like Protein"/>
    <property type="match status" value="1"/>
</dbReference>
<dbReference type="PROSITE" id="PS00141">
    <property type="entry name" value="ASP_PROTEASE"/>
    <property type="match status" value="1"/>
</dbReference>
<evidence type="ECO:0000256" key="8">
    <source>
        <dbReference type="ARBA" id="ARBA00022759"/>
    </source>
</evidence>
<dbReference type="CDD" id="cd00303">
    <property type="entry name" value="retropepsin_like"/>
    <property type="match status" value="1"/>
</dbReference>
<evidence type="ECO:0000256" key="18">
    <source>
        <dbReference type="ARBA" id="ARBA00023268"/>
    </source>
</evidence>
<keyword evidence="8" id="KW-0255">Endonuclease</keyword>
<keyword evidence="4" id="KW-0548">Nucleotidyltransferase</keyword>
<evidence type="ECO:0000259" key="20">
    <source>
        <dbReference type="PROSITE" id="PS50013"/>
    </source>
</evidence>
<dbReference type="EMBL" id="QGNW01000380">
    <property type="protein sequence ID" value="RVW73930.1"/>
    <property type="molecule type" value="Genomic_DNA"/>
</dbReference>
<dbReference type="SUPFAM" id="SSF53098">
    <property type="entry name" value="Ribonuclease H-like"/>
    <property type="match status" value="1"/>
</dbReference>
<dbReference type="Gene3D" id="2.40.50.40">
    <property type="match status" value="1"/>
</dbReference>
<dbReference type="PROSITE" id="PS00598">
    <property type="entry name" value="CHROMO_1"/>
    <property type="match status" value="1"/>
</dbReference>
<keyword evidence="15" id="KW-0238">DNA-binding</keyword>
<keyword evidence="16" id="KW-0233">DNA recombination</keyword>
<dbReference type="Proteomes" id="UP000288805">
    <property type="component" value="Unassembled WGS sequence"/>
</dbReference>
<accession>A0A438GNZ7</accession>
<evidence type="ECO:0000313" key="23">
    <source>
        <dbReference type="EMBL" id="RVW73930.1"/>
    </source>
</evidence>
<reference evidence="23 24" key="1">
    <citation type="journal article" date="2018" name="PLoS Genet.">
        <title>Population sequencing reveals clonal diversity and ancestral inbreeding in the grapevine cultivar Chardonnay.</title>
        <authorList>
            <person name="Roach M.J."/>
            <person name="Johnson D.L."/>
            <person name="Bohlmann J."/>
            <person name="van Vuuren H.J."/>
            <person name="Jones S.J."/>
            <person name="Pretorius I.S."/>
            <person name="Schmidt S.A."/>
            <person name="Borneman A.R."/>
        </authorList>
    </citation>
    <scope>NUCLEOTIDE SEQUENCE [LARGE SCALE GENOMIC DNA]</scope>
    <source>
        <strain evidence="24">cv. Chardonnay</strain>
        <tissue evidence="23">Leaf</tissue>
    </source>
</reference>
<dbReference type="FunFam" id="3.30.70.270:FF:000026">
    <property type="entry name" value="Transposon Ty3-G Gag-Pol polyprotein"/>
    <property type="match status" value="1"/>
</dbReference>
<evidence type="ECO:0000256" key="11">
    <source>
        <dbReference type="ARBA" id="ARBA00022884"/>
    </source>
</evidence>
<dbReference type="Pfam" id="PF00385">
    <property type="entry name" value="Chromo"/>
    <property type="match status" value="1"/>
</dbReference>
<dbReference type="InterPro" id="IPR023779">
    <property type="entry name" value="Chromodomain_CS"/>
</dbReference>
<sequence>MSGSNVEETSEQTRGREAEPTARGRGRGKKDTSRDVVANMEAREQIQDLREGVLVSQVQPVSHEEFMPFQDKVMSMFASVESRMEALTARVEARDQEIRQELDIYKTVVSARVMATHEAPRVEVPKPHTFSGKRDAMELDNFLWHMERYFEAIALTDEATKVRTATLYLTDNATLWWRQRFADIERGTCTIDTWDAFKREIKRQFYPEDVAYLARKSLKRLKHTGSIREYVKEFSTLMLEIPNMVEEELLFNFMDNLQSWAEQELRRRGVQDLATAMAVAESLVDYRRGDSSKPKPPSKGKDKRKEFTPRTNCFLCDGPYWARDCPKRKALNAMIEENEQEGDAKMGSLQLLNALKAKPMPKTPQSKGLMYVEALVNGKATKALVDTGATHNFVSEDEARRLELQASKEGGWLKAVNSAAKPSHGVARGVTMHIGSWEGRVDFTVAPMDDFKMVLGMDFLQKVKAVPLPFLRSMVILEEEKSCMVPTVNEGTLKTPMLPAMQVKKGLKREEVTYLATLKEEKDDGSGEPMPKEIEGVLDEFKDVMPPEMAPPELEELRRQLKELLDAGFIQPSKAPYGAPVLFQKKHDGSLRMCIDYRALNKVTVKNKYPIPLIADLFDQLGRTRYFTKLDLRSGYYQVRIAEGDEPKTTCVTRYGSYEFLVMPFGLTNAPATFCTLMKKIFHPYLDKFVVVYLDDIVIYSNTLKEHEEHLRKVFKILRHNKLYVKKEKCSFAKEEVSFLGHRIRDGKLMMDDSKVKAIQEWDPPTKVPQLRSFLGLINYYRRFIKSYSGRAAPLTDLLKKNKAWEWDERCQQAFEDLKKAVTEEPVLALPDHTKVFEVHTDASDFAIGGVLMQERHPIAFESRKLNDVERRYTVQEKEMTAIVHCLRTWRHYLLGSHFIVKTDNVATSYFQTQKKLSPKQARWQDFLAEFDYTLEYKPGSANHVADALSRKAELASMTSQPQGNIMDLLREGLQHDPVAKSLIALALEGKTKRFWVEDGLLYTKGRRLYVPKWGNIRRNLIKECHDTKWAGHPGQRRTRALLESAYYWPQIRDEVEAYVRTCLVCQQDKVEQRQPRGLLEPLPIAEHPWDSVTMDFIIELPKSEDNGSIIVVVDRFSKYATFIAAPTDCTAEETARLFLKHVVKYWGLPKYIISDRDPRFTGKFWTELFKLMATREKSSGFEVREGWHEQADIGRSYLDKAAKKMKMWADKKRRHTEYKVGDMVLVKLLPQQFKSLRPMHKGLVRRYEGPFPILGKVGKVSYKVELPPRLKIHLVFHVSYLKPYHEDKDDPSRGLSKRAPTAVVTSYDKEVEHIIADRIIRRRGVPPTTEYLVKWKGLPESEASWEPANALWQFQEQIERFRAEDATRTSAA</sequence>
<dbReference type="InterPro" id="IPR050951">
    <property type="entry name" value="Retrovirus_Pol_polyprotein"/>
</dbReference>
<keyword evidence="2" id="KW-0645">Protease</keyword>
<organism evidence="23 24">
    <name type="scientific">Vitis vinifera</name>
    <name type="common">Grape</name>
    <dbReference type="NCBI Taxonomy" id="29760"/>
    <lineage>
        <taxon>Eukaryota</taxon>
        <taxon>Viridiplantae</taxon>
        <taxon>Streptophyta</taxon>
        <taxon>Embryophyta</taxon>
        <taxon>Tracheophyta</taxon>
        <taxon>Spermatophyta</taxon>
        <taxon>Magnoliopsida</taxon>
        <taxon>eudicotyledons</taxon>
        <taxon>Gunneridae</taxon>
        <taxon>Pentapetalae</taxon>
        <taxon>rosids</taxon>
        <taxon>Vitales</taxon>
        <taxon>Vitaceae</taxon>
        <taxon>Viteae</taxon>
        <taxon>Vitis</taxon>
    </lineage>
</organism>
<dbReference type="CDD" id="cd01647">
    <property type="entry name" value="RT_LTR"/>
    <property type="match status" value="1"/>
</dbReference>
<protein>
    <submittedName>
        <fullName evidence="23">Transposon Tf2-12 polyprotein</fullName>
    </submittedName>
</protein>
<dbReference type="Pfam" id="PF13975">
    <property type="entry name" value="gag-asp_proteas"/>
    <property type="match status" value="1"/>
</dbReference>
<dbReference type="InterPro" id="IPR043502">
    <property type="entry name" value="DNA/RNA_pol_sf"/>
</dbReference>
<dbReference type="GO" id="GO:0004519">
    <property type="term" value="F:endonuclease activity"/>
    <property type="evidence" value="ECO:0007669"/>
    <property type="project" value="UniProtKB-KW"/>
</dbReference>
<gene>
    <name evidence="23" type="primary">Tf2-12_93</name>
    <name evidence="23" type="ORF">CK203_056336</name>
</gene>
<feature type="domain" description="Reverse transcriptase" evidence="21">
    <location>
        <begin position="565"/>
        <end position="744"/>
    </location>
</feature>
<dbReference type="InterPro" id="IPR012337">
    <property type="entry name" value="RNaseH-like_sf"/>
</dbReference>
<dbReference type="PROSITE" id="PS50013">
    <property type="entry name" value="CHROMO_2"/>
    <property type="match status" value="1"/>
</dbReference>
<evidence type="ECO:0000256" key="17">
    <source>
        <dbReference type="ARBA" id="ARBA00023242"/>
    </source>
</evidence>
<dbReference type="PANTHER" id="PTHR37984:SF5">
    <property type="entry name" value="PROTEIN NYNRIN-LIKE"/>
    <property type="match status" value="1"/>
</dbReference>
<evidence type="ECO:0000256" key="1">
    <source>
        <dbReference type="ARBA" id="ARBA00004123"/>
    </source>
</evidence>
<dbReference type="Pfam" id="PF17919">
    <property type="entry name" value="RT_RNaseH_2"/>
    <property type="match status" value="1"/>
</dbReference>
<evidence type="ECO:0000256" key="9">
    <source>
        <dbReference type="ARBA" id="ARBA00022801"/>
    </source>
</evidence>
<keyword evidence="5" id="KW-0540">Nuclease</keyword>
<dbReference type="Pfam" id="PF24626">
    <property type="entry name" value="SH3_Tf2-1"/>
    <property type="match status" value="1"/>
</dbReference>
<dbReference type="InterPro" id="IPR001969">
    <property type="entry name" value="Aspartic_peptidase_AS"/>
</dbReference>
<keyword evidence="10" id="KW-0460">Magnesium</keyword>
<dbReference type="GO" id="GO:0003723">
    <property type="term" value="F:RNA binding"/>
    <property type="evidence" value="ECO:0007669"/>
    <property type="project" value="UniProtKB-KW"/>
</dbReference>
<dbReference type="InterPro" id="IPR056924">
    <property type="entry name" value="SH3_Tf2-1"/>
</dbReference>
<dbReference type="Pfam" id="PF19259">
    <property type="entry name" value="Ty3_capsid"/>
    <property type="match status" value="1"/>
</dbReference>
<evidence type="ECO:0000256" key="19">
    <source>
        <dbReference type="SAM" id="MobiDB-lite"/>
    </source>
</evidence>
<keyword evidence="6" id="KW-0479">Metal-binding</keyword>
<proteinExistence type="predicted"/>
<dbReference type="PROSITE" id="PS50994">
    <property type="entry name" value="INTEGRASE"/>
    <property type="match status" value="1"/>
</dbReference>
<keyword evidence="7" id="KW-0064">Aspartyl protease</keyword>
<evidence type="ECO:0000256" key="3">
    <source>
        <dbReference type="ARBA" id="ARBA00022679"/>
    </source>
</evidence>
<feature type="region of interest" description="Disordered" evidence="19">
    <location>
        <begin position="1"/>
        <end position="36"/>
    </location>
</feature>
<evidence type="ECO:0000256" key="5">
    <source>
        <dbReference type="ARBA" id="ARBA00022722"/>
    </source>
</evidence>
<keyword evidence="17" id="KW-0539">Nucleus</keyword>
<keyword evidence="9" id="KW-0378">Hydrolase</keyword>
<dbReference type="GO" id="GO:0003677">
    <property type="term" value="F:DNA binding"/>
    <property type="evidence" value="ECO:0007669"/>
    <property type="project" value="UniProtKB-KW"/>
</dbReference>
<dbReference type="Gene3D" id="2.40.70.10">
    <property type="entry name" value="Acid Proteases"/>
    <property type="match status" value="1"/>
</dbReference>
<keyword evidence="3" id="KW-0808">Transferase</keyword>
<dbReference type="Gene3D" id="1.10.340.70">
    <property type="match status" value="1"/>
</dbReference>
<dbReference type="InterPro" id="IPR043128">
    <property type="entry name" value="Rev_trsase/Diguanyl_cyclase"/>
</dbReference>
<dbReference type="CDD" id="cd09274">
    <property type="entry name" value="RNase_HI_RT_Ty3"/>
    <property type="match status" value="1"/>
</dbReference>
<dbReference type="InterPro" id="IPR041588">
    <property type="entry name" value="Integrase_H2C2"/>
</dbReference>
<evidence type="ECO:0000256" key="14">
    <source>
        <dbReference type="ARBA" id="ARBA00022932"/>
    </source>
</evidence>
<name>A0A438GNZ7_VITVI</name>
<keyword evidence="13" id="KW-0695">RNA-directed DNA polymerase</keyword>
<evidence type="ECO:0000256" key="12">
    <source>
        <dbReference type="ARBA" id="ARBA00022908"/>
    </source>
</evidence>
<evidence type="ECO:0000256" key="16">
    <source>
        <dbReference type="ARBA" id="ARBA00023172"/>
    </source>
</evidence>
<dbReference type="SUPFAM" id="SSF56672">
    <property type="entry name" value="DNA/RNA polymerases"/>
    <property type="match status" value="1"/>
</dbReference>
<dbReference type="GO" id="GO:0003964">
    <property type="term" value="F:RNA-directed DNA polymerase activity"/>
    <property type="evidence" value="ECO:0007669"/>
    <property type="project" value="UniProtKB-KW"/>
</dbReference>
<dbReference type="Gene3D" id="3.30.420.10">
    <property type="entry name" value="Ribonuclease H-like superfamily/Ribonuclease H"/>
    <property type="match status" value="1"/>
</dbReference>
<dbReference type="SUPFAM" id="SSF54160">
    <property type="entry name" value="Chromo domain-like"/>
    <property type="match status" value="1"/>
</dbReference>
<keyword evidence="18" id="KW-0511">Multifunctional enzyme</keyword>
<dbReference type="GO" id="GO:0006310">
    <property type="term" value="P:DNA recombination"/>
    <property type="evidence" value="ECO:0007669"/>
    <property type="project" value="UniProtKB-KW"/>
</dbReference>
<dbReference type="InterPro" id="IPR000953">
    <property type="entry name" value="Chromo/chromo_shadow_dom"/>
</dbReference>
<dbReference type="GO" id="GO:0005634">
    <property type="term" value="C:nucleus"/>
    <property type="evidence" value="ECO:0007669"/>
    <property type="project" value="UniProtKB-SubCell"/>
</dbReference>
<dbReference type="InterPro" id="IPR041577">
    <property type="entry name" value="RT_RNaseH_2"/>
</dbReference>
<feature type="domain" description="Chromo" evidence="20">
    <location>
        <begin position="1310"/>
        <end position="1373"/>
    </location>
</feature>
<dbReference type="Pfam" id="PF00078">
    <property type="entry name" value="RVT_1"/>
    <property type="match status" value="1"/>
</dbReference>
<evidence type="ECO:0000256" key="2">
    <source>
        <dbReference type="ARBA" id="ARBA00022670"/>
    </source>
</evidence>
<evidence type="ECO:0000256" key="15">
    <source>
        <dbReference type="ARBA" id="ARBA00023125"/>
    </source>
</evidence>
<dbReference type="GO" id="GO:0004190">
    <property type="term" value="F:aspartic-type endopeptidase activity"/>
    <property type="evidence" value="ECO:0007669"/>
    <property type="project" value="UniProtKB-KW"/>
</dbReference>
<dbReference type="GO" id="GO:0046872">
    <property type="term" value="F:metal ion binding"/>
    <property type="evidence" value="ECO:0007669"/>
    <property type="project" value="UniProtKB-KW"/>
</dbReference>
<comment type="subcellular location">
    <subcellularLocation>
        <location evidence="1">Nucleus</location>
    </subcellularLocation>
</comment>
<dbReference type="InterPro" id="IPR021109">
    <property type="entry name" value="Peptidase_aspartic_dom_sf"/>
</dbReference>
<dbReference type="InterPro" id="IPR036397">
    <property type="entry name" value="RNaseH_sf"/>
</dbReference>
<evidence type="ECO:0000259" key="22">
    <source>
        <dbReference type="PROSITE" id="PS50994"/>
    </source>
</evidence>
<feature type="domain" description="Integrase catalytic" evidence="22">
    <location>
        <begin position="1085"/>
        <end position="1176"/>
    </location>
</feature>
<keyword evidence="11" id="KW-0694">RNA-binding</keyword>
<dbReference type="Gene3D" id="3.30.70.270">
    <property type="match status" value="2"/>
</dbReference>